<keyword evidence="1" id="KW-0472">Membrane</keyword>
<dbReference type="Proteomes" id="UP001271648">
    <property type="component" value="Unassembled WGS sequence"/>
</dbReference>
<dbReference type="AlphaFoldDB" id="A0AAW9AFX5"/>
<dbReference type="RefSeq" id="WP_317941025.1">
    <property type="nucleotide sequence ID" value="NZ_JAUBDJ010000009.1"/>
</dbReference>
<feature type="transmembrane region" description="Helical" evidence="1">
    <location>
        <begin position="38"/>
        <end position="60"/>
    </location>
</feature>
<protein>
    <submittedName>
        <fullName evidence="2">Uncharacterized protein</fullName>
    </submittedName>
</protein>
<keyword evidence="1" id="KW-1133">Transmembrane helix</keyword>
<evidence type="ECO:0000256" key="1">
    <source>
        <dbReference type="SAM" id="Phobius"/>
    </source>
</evidence>
<dbReference type="EMBL" id="JAUBDJ010000009">
    <property type="protein sequence ID" value="MDW0117956.1"/>
    <property type="molecule type" value="Genomic_DNA"/>
</dbReference>
<keyword evidence="1" id="KW-0812">Transmembrane</keyword>
<keyword evidence="3" id="KW-1185">Reference proteome</keyword>
<sequence length="107" mass="11945">MEIHRMFITIAALIVTGQLVTLLFILKNQFVFANRFLVYISSVIPIFVAFQLGLLNGTIIDELGMGGKPLMFYLLVAMIILGLATLWISFTIATKIDKTAIHSNKLE</sequence>
<organism evidence="2 3">
    <name type="scientific">Sporosarcina thermotolerans</name>
    <dbReference type="NCBI Taxonomy" id="633404"/>
    <lineage>
        <taxon>Bacteria</taxon>
        <taxon>Bacillati</taxon>
        <taxon>Bacillota</taxon>
        <taxon>Bacilli</taxon>
        <taxon>Bacillales</taxon>
        <taxon>Caryophanaceae</taxon>
        <taxon>Sporosarcina</taxon>
    </lineage>
</organism>
<reference evidence="2 3" key="1">
    <citation type="submission" date="2023-06" db="EMBL/GenBank/DDBJ databases">
        <title>Sporosarcina sp. nov., isolated from Korean traditional fermented seafood 'Jeotgal'.</title>
        <authorList>
            <person name="Yang A.I."/>
            <person name="Shin N.-R."/>
        </authorList>
    </citation>
    <scope>NUCLEOTIDE SEQUENCE [LARGE SCALE GENOMIC DNA]</scope>
    <source>
        <strain evidence="2 3">KCTC43456</strain>
    </source>
</reference>
<gene>
    <name evidence="2" type="ORF">QTL97_13510</name>
</gene>
<evidence type="ECO:0000313" key="2">
    <source>
        <dbReference type="EMBL" id="MDW0117956.1"/>
    </source>
</evidence>
<feature type="transmembrane region" description="Helical" evidence="1">
    <location>
        <begin position="6"/>
        <end position="26"/>
    </location>
</feature>
<accession>A0AAW9AFX5</accession>
<evidence type="ECO:0000313" key="3">
    <source>
        <dbReference type="Proteomes" id="UP001271648"/>
    </source>
</evidence>
<comment type="caution">
    <text evidence="2">The sequence shown here is derived from an EMBL/GenBank/DDBJ whole genome shotgun (WGS) entry which is preliminary data.</text>
</comment>
<name>A0AAW9AFX5_9BACL</name>
<feature type="transmembrane region" description="Helical" evidence="1">
    <location>
        <begin position="72"/>
        <end position="93"/>
    </location>
</feature>
<proteinExistence type="predicted"/>